<accession>A0ABY2BVB2</accession>
<dbReference type="Pfam" id="PF00440">
    <property type="entry name" value="TetR_N"/>
    <property type="match status" value="1"/>
</dbReference>
<dbReference type="SUPFAM" id="SSF46689">
    <property type="entry name" value="Homeodomain-like"/>
    <property type="match status" value="1"/>
</dbReference>
<evidence type="ECO:0000313" key="7">
    <source>
        <dbReference type="Proteomes" id="UP000295818"/>
    </source>
</evidence>
<keyword evidence="7" id="KW-1185">Reference proteome</keyword>
<dbReference type="Gene3D" id="1.10.357.10">
    <property type="entry name" value="Tetracycline Repressor, domain 2"/>
    <property type="match status" value="1"/>
</dbReference>
<dbReference type="EMBL" id="SLWM01000001">
    <property type="protein sequence ID" value="TCO32232.1"/>
    <property type="molecule type" value="Genomic_DNA"/>
</dbReference>
<keyword evidence="2 4" id="KW-0238">DNA-binding</keyword>
<evidence type="ECO:0000313" key="6">
    <source>
        <dbReference type="EMBL" id="TCO32232.1"/>
    </source>
</evidence>
<reference evidence="6 7" key="1">
    <citation type="journal article" date="2015" name="Stand. Genomic Sci.">
        <title>Genomic Encyclopedia of Bacterial and Archaeal Type Strains, Phase III: the genomes of soil and plant-associated and newly described type strains.</title>
        <authorList>
            <person name="Whitman W.B."/>
            <person name="Woyke T."/>
            <person name="Klenk H.P."/>
            <person name="Zhou Y."/>
            <person name="Lilburn T.G."/>
            <person name="Beck B.J."/>
            <person name="De Vos P."/>
            <person name="Vandamme P."/>
            <person name="Eisen J.A."/>
            <person name="Garrity G."/>
            <person name="Hugenholtz P."/>
            <person name="Kyrpides N.C."/>
        </authorList>
    </citation>
    <scope>NUCLEOTIDE SEQUENCE [LARGE SCALE GENOMIC DNA]</scope>
    <source>
        <strain evidence="6 7">VKM Ac-2538</strain>
    </source>
</reference>
<gene>
    <name evidence="6" type="ORF">EV644_101875</name>
</gene>
<organism evidence="6 7">
    <name type="scientific">Kribbella orskensis</name>
    <dbReference type="NCBI Taxonomy" id="2512216"/>
    <lineage>
        <taxon>Bacteria</taxon>
        <taxon>Bacillati</taxon>
        <taxon>Actinomycetota</taxon>
        <taxon>Actinomycetes</taxon>
        <taxon>Propionibacteriales</taxon>
        <taxon>Kribbellaceae</taxon>
        <taxon>Kribbella</taxon>
    </lineage>
</organism>
<proteinExistence type="predicted"/>
<keyword evidence="3" id="KW-0804">Transcription</keyword>
<dbReference type="InterPro" id="IPR001647">
    <property type="entry name" value="HTH_TetR"/>
</dbReference>
<dbReference type="InterPro" id="IPR009057">
    <property type="entry name" value="Homeodomain-like_sf"/>
</dbReference>
<evidence type="ECO:0000256" key="4">
    <source>
        <dbReference type="PROSITE-ProRule" id="PRU00335"/>
    </source>
</evidence>
<evidence type="ECO:0000256" key="3">
    <source>
        <dbReference type="ARBA" id="ARBA00023163"/>
    </source>
</evidence>
<comment type="caution">
    <text evidence="6">The sequence shown here is derived from an EMBL/GenBank/DDBJ whole genome shotgun (WGS) entry which is preliminary data.</text>
</comment>
<dbReference type="InterPro" id="IPR050109">
    <property type="entry name" value="HTH-type_TetR-like_transc_reg"/>
</dbReference>
<dbReference type="Proteomes" id="UP000295818">
    <property type="component" value="Unassembled WGS sequence"/>
</dbReference>
<keyword evidence="1" id="KW-0805">Transcription regulation</keyword>
<feature type="domain" description="HTH tetR-type" evidence="5">
    <location>
        <begin position="19"/>
        <end position="79"/>
    </location>
</feature>
<protein>
    <submittedName>
        <fullName evidence="6">TetR family transcriptional regulator</fullName>
    </submittedName>
</protein>
<dbReference type="PROSITE" id="PS50977">
    <property type="entry name" value="HTH_TETR_2"/>
    <property type="match status" value="1"/>
</dbReference>
<dbReference type="PANTHER" id="PTHR30055">
    <property type="entry name" value="HTH-TYPE TRANSCRIPTIONAL REGULATOR RUTR"/>
    <property type="match status" value="1"/>
</dbReference>
<dbReference type="RefSeq" id="WP_132186846.1">
    <property type="nucleotide sequence ID" value="NZ_SLWM01000001.1"/>
</dbReference>
<feature type="DNA-binding region" description="H-T-H motif" evidence="4">
    <location>
        <begin position="42"/>
        <end position="61"/>
    </location>
</feature>
<dbReference type="PRINTS" id="PR00455">
    <property type="entry name" value="HTHTETR"/>
</dbReference>
<sequence length="215" mass="23107">MSPRRARAVRGRVGDDPATALREHLIDTAEKLLGERQVSTITTRDIARSAGVSDGVLYNYFGAKHELLIAALLRRYAGSVTRFDTNLPVAGSGTVEDNLIAYAQAAVDLVTETLPTVAGLMSEPPLLHRFIEEIHRQPLGPNRIHQPIADYLTAEQKLGRLGAFDVESATMLIMGPTIMMGFTALVAGASREALADQIPGIIRTLLAGIQVQPSG</sequence>
<evidence type="ECO:0000256" key="1">
    <source>
        <dbReference type="ARBA" id="ARBA00023015"/>
    </source>
</evidence>
<dbReference type="PANTHER" id="PTHR30055:SF238">
    <property type="entry name" value="MYCOFACTOCIN BIOSYNTHESIS TRANSCRIPTIONAL REGULATOR MFTR-RELATED"/>
    <property type="match status" value="1"/>
</dbReference>
<evidence type="ECO:0000256" key="2">
    <source>
        <dbReference type="ARBA" id="ARBA00023125"/>
    </source>
</evidence>
<name>A0ABY2BVB2_9ACTN</name>
<evidence type="ECO:0000259" key="5">
    <source>
        <dbReference type="PROSITE" id="PS50977"/>
    </source>
</evidence>